<name>A0A1W5CW49_9LECA</name>
<reference evidence="4" key="2">
    <citation type="submission" date="2017-03" db="EMBL/GenBank/DDBJ databases">
        <authorList>
            <person name="Afonso C.L."/>
            <person name="Miller P.J."/>
            <person name="Scott M.A."/>
            <person name="Spackman E."/>
            <person name="Goraichik I."/>
            <person name="Dimitrov K.M."/>
            <person name="Suarez D.L."/>
            <person name="Swayne D.E."/>
        </authorList>
    </citation>
    <scope>NUCLEOTIDE SEQUENCE [LARGE SCALE GENOMIC DNA]</scope>
</reference>
<reference evidence="3 6" key="3">
    <citation type="submission" date="2019-09" db="EMBL/GenBank/DDBJ databases">
        <title>The hologenome of the rock-dwelling lichen Lasallia pustulata.</title>
        <authorList>
            <person name="Greshake Tzovaras B."/>
            <person name="Segers F."/>
            <person name="Bicker A."/>
            <person name="Dal Grande F."/>
            <person name="Otte J."/>
            <person name="Hankeln T."/>
            <person name="Schmitt I."/>
            <person name="Ebersberger I."/>
        </authorList>
    </citation>
    <scope>NUCLEOTIDE SEQUENCE [LARGE SCALE GENOMIC DNA]</scope>
    <source>
        <strain evidence="3">A1-1</strain>
    </source>
</reference>
<dbReference type="Proteomes" id="UP000324767">
    <property type="component" value="Unassembled WGS sequence"/>
</dbReference>
<evidence type="ECO:0000313" key="4">
    <source>
        <dbReference type="EMBL" id="SLM35002.1"/>
    </source>
</evidence>
<dbReference type="SUPFAM" id="SSF89372">
    <property type="entry name" value="Fucose-specific lectin"/>
    <property type="match status" value="1"/>
</dbReference>
<dbReference type="EMBL" id="FWEW01000486">
    <property type="protein sequence ID" value="SLM35002.1"/>
    <property type="molecule type" value="Genomic_DNA"/>
</dbReference>
<organism evidence="4 5">
    <name type="scientific">Lasallia pustulata</name>
    <dbReference type="NCBI Taxonomy" id="136370"/>
    <lineage>
        <taxon>Eukaryota</taxon>
        <taxon>Fungi</taxon>
        <taxon>Dikarya</taxon>
        <taxon>Ascomycota</taxon>
        <taxon>Pezizomycotina</taxon>
        <taxon>Lecanoromycetes</taxon>
        <taxon>OSLEUM clade</taxon>
        <taxon>Umbilicariomycetidae</taxon>
        <taxon>Umbilicariales</taxon>
        <taxon>Umbilicariaceae</taxon>
        <taxon>Lasallia</taxon>
    </lineage>
</organism>
<feature type="transmembrane region" description="Helical" evidence="2">
    <location>
        <begin position="100"/>
        <end position="123"/>
    </location>
</feature>
<keyword evidence="2" id="KW-0472">Membrane</keyword>
<keyword evidence="5" id="KW-1185">Reference proteome</keyword>
<feature type="compositionally biased region" description="Basic and acidic residues" evidence="1">
    <location>
        <begin position="16"/>
        <end position="29"/>
    </location>
</feature>
<sequence length="501" mass="54131">MQTFNQNLNHSPPIPHWDDRASIPQHRPETGYPEEAGVENERSLSPTLASPGLESVRDEDTDKEYIQHPDTEKEAVVFQPQRQPGDSGQRKPICGLRRSIFCAVLGALICIAIALGVGLGVGLGRKSSGSQNAASNGTSDNSTSNPTYYSDVGAFNGTGIALASYSFSAGGYGAIDLYFQHHTGQIRSAQLTNAGAWSGGTYAEVVAVDAKNATPIAAVAYAENDVATWHIFYIDVNNTIRERINDNTTNLWSDGPIGNLNLKAMDSPKVGLQACWYGSFYGDATYNHSPVPGQTTNSTGNSTDQSVGIHLWYGINDTSFNEVEWTYASPNWTEQQVFNGFNGHAGVGCYSWGPGSVSYVFMVNLQNYVEIWWKDLNTTLKGNATHPINTWTNSSVAIPVYQNSSMGYTNFLYTQNADLSVSGYNVSFNAERTTIPSGETFTINGAKGLPGTHLSVTALPNQSGGNSLLVFYQTNGSDITEYVRDLDQGQWTSSGIPIPSS</sequence>
<evidence type="ECO:0000313" key="3">
    <source>
        <dbReference type="EMBL" id="KAA6406504.1"/>
    </source>
</evidence>
<feature type="compositionally biased region" description="Polar residues" evidence="1">
    <location>
        <begin position="1"/>
        <end position="10"/>
    </location>
</feature>
<protein>
    <submittedName>
        <fullName evidence="4">Uncharacterized protein</fullName>
    </submittedName>
</protein>
<keyword evidence="2" id="KW-1133">Transmembrane helix</keyword>
<feature type="region of interest" description="Disordered" evidence="1">
    <location>
        <begin position="1"/>
        <end position="90"/>
    </location>
</feature>
<accession>A0A1W5CW49</accession>
<dbReference type="AlphaFoldDB" id="A0A1W5CW49"/>
<evidence type="ECO:0000313" key="6">
    <source>
        <dbReference type="Proteomes" id="UP000324767"/>
    </source>
</evidence>
<proteinExistence type="predicted"/>
<reference evidence="5" key="1">
    <citation type="submission" date="2017-03" db="EMBL/GenBank/DDBJ databases">
        <authorList>
            <person name="Sharma R."/>
            <person name="Thines M."/>
        </authorList>
    </citation>
    <scope>NUCLEOTIDE SEQUENCE [LARGE SCALE GENOMIC DNA]</scope>
</reference>
<dbReference type="OrthoDB" id="3923199at2759"/>
<dbReference type="EMBL" id="VXIT01000026">
    <property type="protein sequence ID" value="KAA6406504.1"/>
    <property type="molecule type" value="Genomic_DNA"/>
</dbReference>
<keyword evidence="2" id="KW-0812">Transmembrane</keyword>
<dbReference type="Proteomes" id="UP000192927">
    <property type="component" value="Unassembled WGS sequence"/>
</dbReference>
<gene>
    <name evidence="3" type="ORF">FRX48_09669</name>
</gene>
<dbReference type="Gene3D" id="2.120.10.70">
    <property type="entry name" value="Fucose-specific lectin"/>
    <property type="match status" value="1"/>
</dbReference>
<feature type="compositionally biased region" description="Basic and acidic residues" evidence="1">
    <location>
        <begin position="55"/>
        <end position="75"/>
    </location>
</feature>
<evidence type="ECO:0000256" key="2">
    <source>
        <dbReference type="SAM" id="Phobius"/>
    </source>
</evidence>
<dbReference type="SMR" id="A0A1W5CW49"/>
<evidence type="ECO:0000313" key="5">
    <source>
        <dbReference type="Proteomes" id="UP000192927"/>
    </source>
</evidence>
<evidence type="ECO:0000256" key="1">
    <source>
        <dbReference type="SAM" id="MobiDB-lite"/>
    </source>
</evidence>